<evidence type="ECO:0000313" key="1">
    <source>
        <dbReference type="EMBL" id="CRY96235.1"/>
    </source>
</evidence>
<reference evidence="1" key="2">
    <citation type="submission" date="2015-07" db="EMBL/GenBank/DDBJ databases">
        <title>Plasmids, circular viruses and viroids from rat gut.</title>
        <authorList>
            <person name="Jorgensen T.J."/>
            <person name="Hansen M.A."/>
            <person name="Xu Z."/>
            <person name="Tabak M.A."/>
            <person name="Sorensen S.J."/>
            <person name="Hansen L.H."/>
        </authorList>
    </citation>
    <scope>NUCLEOTIDE SEQUENCE</scope>
    <source>
        <strain evidence="1">RGFK1005</strain>
    </source>
</reference>
<name>A0A0H5Q494_9ZZZZ</name>
<proteinExistence type="predicted"/>
<sequence length="150" mass="17418">MSHKPAQMKKDQEYRELLEEQLRLRDRVFSAQEKFRDALAELNIALDELSTSDKSILAVYANLEESVDQSEPTSEMIEDYQFPQPTPKMPGLSSRWISNKKRYLIPPVLPQQVEPYITADDVAWCNGWSSDQTQRLMNHLSEADPKTFKK</sequence>
<organism evidence="1">
    <name type="scientific">uncultured prokaryote</name>
    <dbReference type="NCBI Taxonomy" id="198431"/>
    <lineage>
        <taxon>unclassified sequences</taxon>
        <taxon>environmental samples</taxon>
    </lineage>
</organism>
<dbReference type="EMBL" id="LN853596">
    <property type="protein sequence ID" value="CRY96235.1"/>
    <property type="molecule type" value="Genomic_DNA"/>
</dbReference>
<dbReference type="AlphaFoldDB" id="A0A0H5Q494"/>
<accession>A0A0H5Q494</accession>
<protein>
    <submittedName>
        <fullName evidence="1">Uncharacterized protein</fullName>
    </submittedName>
</protein>
<reference evidence="1" key="1">
    <citation type="submission" date="2015-06" db="EMBL/GenBank/DDBJ databases">
        <authorList>
            <person name="Joergensen T."/>
        </authorList>
    </citation>
    <scope>NUCLEOTIDE SEQUENCE</scope>
    <source>
        <strain evidence="1">RGFK1005</strain>
    </source>
</reference>